<gene>
    <name evidence="2" type="ORF">AVEN_194210_1</name>
</gene>
<dbReference type="AlphaFoldDB" id="A0A4Y2MYU7"/>
<organism evidence="2 3">
    <name type="scientific">Araneus ventricosus</name>
    <name type="common">Orbweaver spider</name>
    <name type="synonym">Epeira ventricosa</name>
    <dbReference type="NCBI Taxonomy" id="182803"/>
    <lineage>
        <taxon>Eukaryota</taxon>
        <taxon>Metazoa</taxon>
        <taxon>Ecdysozoa</taxon>
        <taxon>Arthropoda</taxon>
        <taxon>Chelicerata</taxon>
        <taxon>Arachnida</taxon>
        <taxon>Araneae</taxon>
        <taxon>Araneomorphae</taxon>
        <taxon>Entelegynae</taxon>
        <taxon>Araneoidea</taxon>
        <taxon>Araneidae</taxon>
        <taxon>Araneus</taxon>
    </lineage>
</organism>
<reference evidence="2 3" key="1">
    <citation type="journal article" date="2019" name="Sci. Rep.">
        <title>Orb-weaving spider Araneus ventricosus genome elucidates the spidroin gene catalogue.</title>
        <authorList>
            <person name="Kono N."/>
            <person name="Nakamura H."/>
            <person name="Ohtoshi R."/>
            <person name="Moran D.A.P."/>
            <person name="Shinohara A."/>
            <person name="Yoshida Y."/>
            <person name="Fujiwara M."/>
            <person name="Mori M."/>
            <person name="Tomita M."/>
            <person name="Arakawa K."/>
        </authorList>
    </citation>
    <scope>NUCLEOTIDE SEQUENCE [LARGE SCALE GENOMIC DNA]</scope>
</reference>
<evidence type="ECO:0000313" key="3">
    <source>
        <dbReference type="Proteomes" id="UP000499080"/>
    </source>
</evidence>
<evidence type="ECO:0000313" key="2">
    <source>
        <dbReference type="EMBL" id="GBN31719.1"/>
    </source>
</evidence>
<comment type="caution">
    <text evidence="2">The sequence shown here is derived from an EMBL/GenBank/DDBJ whole genome shotgun (WGS) entry which is preliminary data.</text>
</comment>
<feature type="region of interest" description="Disordered" evidence="1">
    <location>
        <begin position="23"/>
        <end position="45"/>
    </location>
</feature>
<keyword evidence="3" id="KW-1185">Reference proteome</keyword>
<dbReference type="Proteomes" id="UP000499080">
    <property type="component" value="Unassembled WGS sequence"/>
</dbReference>
<sequence length="96" mass="10659">MDCGRVRLTSRFEVTRGLFRDGPRNFETRSDNEDDTWPGTPSPNFRAIPAAGRLATTYDLACNRLHTRRIFGGIGLRTCDPPVPSLGPCHWASVAL</sequence>
<name>A0A4Y2MYU7_ARAVE</name>
<evidence type="ECO:0000256" key="1">
    <source>
        <dbReference type="SAM" id="MobiDB-lite"/>
    </source>
</evidence>
<protein>
    <submittedName>
        <fullName evidence="2">Uncharacterized protein</fullName>
    </submittedName>
</protein>
<accession>A0A4Y2MYU7</accession>
<proteinExistence type="predicted"/>
<dbReference type="EMBL" id="BGPR01008124">
    <property type="protein sequence ID" value="GBN31719.1"/>
    <property type="molecule type" value="Genomic_DNA"/>
</dbReference>